<comment type="subunit">
    <text evidence="3">Homodimer.</text>
</comment>
<dbReference type="GO" id="GO:0050660">
    <property type="term" value="F:flavin adenine dinucleotide binding"/>
    <property type="evidence" value="ECO:0007669"/>
    <property type="project" value="InterPro"/>
</dbReference>
<evidence type="ECO:0000256" key="5">
    <source>
        <dbReference type="ARBA" id="ARBA00022827"/>
    </source>
</evidence>
<dbReference type="InterPro" id="IPR037069">
    <property type="entry name" value="AcylCoA_DH/ox_N_sf"/>
</dbReference>
<dbReference type="Gene3D" id="2.40.110.10">
    <property type="entry name" value="Butyryl-CoA Dehydrogenase, subunit A, domain 2"/>
    <property type="match status" value="1"/>
</dbReference>
<evidence type="ECO:0000313" key="10">
    <source>
        <dbReference type="EMBL" id="TSH88924.1"/>
    </source>
</evidence>
<feature type="domain" description="Acyl-CoA dehydrogenase/oxidase C-terminal" evidence="7">
    <location>
        <begin position="252"/>
        <end position="400"/>
    </location>
</feature>
<evidence type="ECO:0000259" key="9">
    <source>
        <dbReference type="Pfam" id="PF02771"/>
    </source>
</evidence>
<dbReference type="RefSeq" id="WP_143951040.1">
    <property type="nucleotide sequence ID" value="NZ_BAABMB010000005.1"/>
</dbReference>
<accession>A0A556A7R3</accession>
<dbReference type="InterPro" id="IPR050741">
    <property type="entry name" value="Acyl-CoA_dehydrogenase"/>
</dbReference>
<dbReference type="PANTHER" id="PTHR48083">
    <property type="entry name" value="MEDIUM-CHAIN SPECIFIC ACYL-COA DEHYDROGENASE, MITOCHONDRIAL-RELATED"/>
    <property type="match status" value="1"/>
</dbReference>
<evidence type="ECO:0000256" key="6">
    <source>
        <dbReference type="ARBA" id="ARBA00023002"/>
    </source>
</evidence>
<sequence>MPVHSPVELAELDVTHPELSPALGYSDNLRELRERYRRFIEEVCRPREDPAWIHDIPAQDALFAELRPIAREWGLYGPMIPVSLGGLGLNLRDGAAVLEELGRSPLGPGAVHAAAPDETNIAMLDKLATPAQRERYLTPLAEGRARSCYAMTEPSPGAGSDPSMLRTTARRDAGGWIIDGHKWFISGAVGAHFAIVMARTDEGPTMFLVDADNPGFELVRDIACVGASLSSHCEIRLNACRIPDDAVLGEVGQGFAHAQLRLEPARITHCMRYIGLARRATEVAQSYVAQRNSFGTPLGENALVQSLIADNHIDLHAARLTTWHVAAQVDLGMSVKHESAMAKVFVSEAVNRAVDRALQVCGAFGISYESQLGMLYQNVRAFRIIDGASEVHRVAIAKRALRRQVSP</sequence>
<dbReference type="InterPro" id="IPR013786">
    <property type="entry name" value="AcylCoA_DH/ox_N"/>
</dbReference>
<reference evidence="10 11" key="1">
    <citation type="submission" date="2019-07" db="EMBL/GenBank/DDBJ databases">
        <title>Qingshengfaniella alkalisoli gen. nov., sp. nov., isolated from saline soil.</title>
        <authorList>
            <person name="Xu L."/>
            <person name="Huang X.-X."/>
            <person name="Sun J.-Q."/>
        </authorList>
    </citation>
    <scope>NUCLEOTIDE SEQUENCE [LARGE SCALE GENOMIC DNA]</scope>
    <source>
        <strain evidence="10 11">DSM 27279</strain>
    </source>
</reference>
<dbReference type="Pfam" id="PF00441">
    <property type="entry name" value="Acyl-CoA_dh_1"/>
    <property type="match status" value="1"/>
</dbReference>
<dbReference type="InterPro" id="IPR006091">
    <property type="entry name" value="Acyl-CoA_Oxase/DH_mid-dom"/>
</dbReference>
<evidence type="ECO:0000256" key="4">
    <source>
        <dbReference type="ARBA" id="ARBA00022630"/>
    </source>
</evidence>
<organism evidence="10 11">
    <name type="scientific">Verticiella sediminum</name>
    <dbReference type="NCBI Taxonomy" id="1247510"/>
    <lineage>
        <taxon>Bacteria</taxon>
        <taxon>Pseudomonadati</taxon>
        <taxon>Pseudomonadota</taxon>
        <taxon>Betaproteobacteria</taxon>
        <taxon>Burkholderiales</taxon>
        <taxon>Alcaligenaceae</taxon>
        <taxon>Verticiella</taxon>
    </lineage>
</organism>
<keyword evidence="4" id="KW-0285">Flavoprotein</keyword>
<feature type="domain" description="Acyl-CoA dehydrogenase/oxidase N-terminal" evidence="9">
    <location>
        <begin position="27"/>
        <end position="143"/>
    </location>
</feature>
<evidence type="ECO:0000259" key="7">
    <source>
        <dbReference type="Pfam" id="PF00441"/>
    </source>
</evidence>
<dbReference type="InterPro" id="IPR009075">
    <property type="entry name" value="AcylCo_DH/oxidase_C"/>
</dbReference>
<dbReference type="GO" id="GO:0033539">
    <property type="term" value="P:fatty acid beta-oxidation using acyl-CoA dehydrogenase"/>
    <property type="evidence" value="ECO:0007669"/>
    <property type="project" value="TreeGrafter"/>
</dbReference>
<dbReference type="SUPFAM" id="SSF47203">
    <property type="entry name" value="Acyl-CoA dehydrogenase C-terminal domain-like"/>
    <property type="match status" value="1"/>
</dbReference>
<comment type="caution">
    <text evidence="10">The sequence shown here is derived from an EMBL/GenBank/DDBJ whole genome shotgun (WGS) entry which is preliminary data.</text>
</comment>
<name>A0A556A7R3_9BURK</name>
<dbReference type="SUPFAM" id="SSF56645">
    <property type="entry name" value="Acyl-CoA dehydrogenase NM domain-like"/>
    <property type="match status" value="1"/>
</dbReference>
<proteinExistence type="inferred from homology"/>
<dbReference type="EMBL" id="VLTJ01000042">
    <property type="protein sequence ID" value="TSH88924.1"/>
    <property type="molecule type" value="Genomic_DNA"/>
</dbReference>
<dbReference type="GO" id="GO:0005737">
    <property type="term" value="C:cytoplasm"/>
    <property type="evidence" value="ECO:0007669"/>
    <property type="project" value="TreeGrafter"/>
</dbReference>
<dbReference type="Gene3D" id="1.20.140.10">
    <property type="entry name" value="Butyryl-CoA Dehydrogenase, subunit A, domain 3"/>
    <property type="match status" value="1"/>
</dbReference>
<evidence type="ECO:0000259" key="8">
    <source>
        <dbReference type="Pfam" id="PF02770"/>
    </source>
</evidence>
<dbReference type="Gene3D" id="1.10.540.10">
    <property type="entry name" value="Acyl-CoA dehydrogenase/oxidase, N-terminal domain"/>
    <property type="match status" value="1"/>
</dbReference>
<evidence type="ECO:0000256" key="1">
    <source>
        <dbReference type="ARBA" id="ARBA00001974"/>
    </source>
</evidence>
<evidence type="ECO:0000256" key="2">
    <source>
        <dbReference type="ARBA" id="ARBA00009347"/>
    </source>
</evidence>
<keyword evidence="6" id="KW-0560">Oxidoreductase</keyword>
<dbReference type="Proteomes" id="UP000318405">
    <property type="component" value="Unassembled WGS sequence"/>
</dbReference>
<dbReference type="InterPro" id="IPR036250">
    <property type="entry name" value="AcylCo_DH-like_C"/>
</dbReference>
<comment type="cofactor">
    <cofactor evidence="1">
        <name>FAD</name>
        <dbReference type="ChEBI" id="CHEBI:57692"/>
    </cofactor>
</comment>
<dbReference type="InterPro" id="IPR009100">
    <property type="entry name" value="AcylCoA_DH/oxidase_NM_dom_sf"/>
</dbReference>
<dbReference type="GO" id="GO:0003995">
    <property type="term" value="F:acyl-CoA dehydrogenase activity"/>
    <property type="evidence" value="ECO:0007669"/>
    <property type="project" value="TreeGrafter"/>
</dbReference>
<keyword evidence="5" id="KW-0274">FAD</keyword>
<dbReference type="Pfam" id="PF02771">
    <property type="entry name" value="Acyl-CoA_dh_N"/>
    <property type="match status" value="1"/>
</dbReference>
<dbReference type="FunFam" id="2.40.110.10:FF:000002">
    <property type="entry name" value="Acyl-CoA dehydrogenase fadE12"/>
    <property type="match status" value="1"/>
</dbReference>
<dbReference type="CDD" id="cd00567">
    <property type="entry name" value="ACAD"/>
    <property type="match status" value="1"/>
</dbReference>
<dbReference type="AlphaFoldDB" id="A0A556A7R3"/>
<keyword evidence="11" id="KW-1185">Reference proteome</keyword>
<gene>
    <name evidence="10" type="ORF">FOZ76_25160</name>
</gene>
<dbReference type="InterPro" id="IPR046373">
    <property type="entry name" value="Acyl-CoA_Oxase/DH_mid-dom_sf"/>
</dbReference>
<dbReference type="PANTHER" id="PTHR48083:SF13">
    <property type="entry name" value="ACYL-COA DEHYDROGENASE FAMILY MEMBER 11"/>
    <property type="match status" value="1"/>
</dbReference>
<dbReference type="Pfam" id="PF02770">
    <property type="entry name" value="Acyl-CoA_dh_M"/>
    <property type="match status" value="1"/>
</dbReference>
<evidence type="ECO:0000256" key="3">
    <source>
        <dbReference type="ARBA" id="ARBA00011738"/>
    </source>
</evidence>
<dbReference type="OrthoDB" id="7807987at2"/>
<protein>
    <submittedName>
        <fullName evidence="10">Acyl-CoA dehydrogenase family protein</fullName>
    </submittedName>
</protein>
<feature type="domain" description="Acyl-CoA oxidase/dehydrogenase middle" evidence="8">
    <location>
        <begin position="148"/>
        <end position="239"/>
    </location>
</feature>
<evidence type="ECO:0000313" key="11">
    <source>
        <dbReference type="Proteomes" id="UP000318405"/>
    </source>
</evidence>
<comment type="similarity">
    <text evidence="2">Belongs to the acyl-CoA dehydrogenase family.</text>
</comment>